<evidence type="ECO:0000256" key="35">
    <source>
        <dbReference type="SAM" id="MobiDB-lite"/>
    </source>
</evidence>
<evidence type="ECO:0000256" key="11">
    <source>
        <dbReference type="ARBA" id="ARBA00022989"/>
    </source>
</evidence>
<feature type="binding site" evidence="33">
    <location>
        <position position="314"/>
    </location>
    <ligand>
        <name>substrate</name>
    </ligand>
</feature>
<dbReference type="GO" id="GO:0006629">
    <property type="term" value="P:lipid metabolic process"/>
    <property type="evidence" value="ECO:0007669"/>
    <property type="project" value="UniProtKB-KW"/>
</dbReference>
<gene>
    <name evidence="37" type="ORF">AALO_G00136330</name>
</gene>
<feature type="binding site" evidence="33">
    <location>
        <position position="281"/>
    </location>
    <ligand>
        <name>substrate</name>
    </ligand>
</feature>
<evidence type="ECO:0000256" key="32">
    <source>
        <dbReference type="ARBA" id="ARBA00082805"/>
    </source>
</evidence>
<evidence type="ECO:0000256" key="27">
    <source>
        <dbReference type="ARBA" id="ARBA00052027"/>
    </source>
</evidence>
<dbReference type="GO" id="GO:0097503">
    <property type="term" value="P:sialylation"/>
    <property type="evidence" value="ECO:0007669"/>
    <property type="project" value="TreeGrafter"/>
</dbReference>
<evidence type="ECO:0000256" key="4">
    <source>
        <dbReference type="ARBA" id="ARBA00004934"/>
    </source>
</evidence>
<evidence type="ECO:0000256" key="30">
    <source>
        <dbReference type="ARBA" id="ARBA00081228"/>
    </source>
</evidence>
<keyword evidence="9 36" id="KW-0812">Transmembrane</keyword>
<dbReference type="GO" id="GO:0005576">
    <property type="term" value="C:extracellular region"/>
    <property type="evidence" value="ECO:0007669"/>
    <property type="project" value="UniProtKB-SubCell"/>
</dbReference>
<keyword evidence="16" id="KW-0325">Glycoprotein</keyword>
<comment type="pathway">
    <text evidence="3">Protein modification; protein glycosylation.</text>
</comment>
<evidence type="ECO:0000256" key="31">
    <source>
        <dbReference type="ARBA" id="ARBA00081332"/>
    </source>
</evidence>
<evidence type="ECO:0000256" key="21">
    <source>
        <dbReference type="ARBA" id="ARBA00042990"/>
    </source>
</evidence>
<name>A0AAV6GHK4_9TELE</name>
<evidence type="ECO:0000256" key="9">
    <source>
        <dbReference type="ARBA" id="ARBA00022692"/>
    </source>
</evidence>
<keyword evidence="7" id="KW-0328">Glycosyltransferase</keyword>
<comment type="catalytic activity">
    <reaction evidence="23">
        <text>a ganglioside GA1 (d18:1(4E)) + CMP-N-acetyl-beta-neuraminate = a ganglioside GM1b (d18:1(4E)) + CMP + H(+)</text>
        <dbReference type="Rhea" id="RHEA:47560"/>
        <dbReference type="ChEBI" id="CHEBI:15378"/>
        <dbReference type="ChEBI" id="CHEBI:27938"/>
        <dbReference type="ChEBI" id="CHEBI:57812"/>
        <dbReference type="ChEBI" id="CHEBI:60377"/>
        <dbReference type="ChEBI" id="CHEBI:78568"/>
    </reaction>
    <physiologicalReaction direction="left-to-right" evidence="23">
        <dbReference type="Rhea" id="RHEA:47561"/>
    </physiologicalReaction>
</comment>
<dbReference type="EC" id="2.4.3.4" evidence="19"/>
<evidence type="ECO:0000256" key="5">
    <source>
        <dbReference type="ARBA" id="ARBA00006003"/>
    </source>
</evidence>
<dbReference type="Proteomes" id="UP000823561">
    <property type="component" value="Chromosome 10"/>
</dbReference>
<evidence type="ECO:0000256" key="29">
    <source>
        <dbReference type="ARBA" id="ARBA00072809"/>
    </source>
</evidence>
<evidence type="ECO:0000256" key="10">
    <source>
        <dbReference type="ARBA" id="ARBA00022968"/>
    </source>
</evidence>
<feature type="binding site" evidence="33">
    <location>
        <position position="185"/>
    </location>
    <ligand>
        <name>substrate</name>
    </ligand>
</feature>
<feature type="binding site" evidence="33">
    <location>
        <position position="121"/>
    </location>
    <ligand>
        <name>substrate</name>
    </ligand>
</feature>
<keyword evidence="13" id="KW-0443">Lipid metabolism</keyword>
<evidence type="ECO:0000256" key="18">
    <source>
        <dbReference type="ARBA" id="ARBA00039106"/>
    </source>
</evidence>
<evidence type="ECO:0000256" key="23">
    <source>
        <dbReference type="ARBA" id="ARBA00043673"/>
    </source>
</evidence>
<evidence type="ECO:0000256" key="7">
    <source>
        <dbReference type="ARBA" id="ARBA00022676"/>
    </source>
</evidence>
<comment type="catalytic activity">
    <reaction evidence="27">
        <text>a globoside GalGb4Cer + CMP-N-acetyl-beta-neuraminate = a globoside MSGG + CMP + H(+)</text>
        <dbReference type="Rhea" id="RHEA:65372"/>
        <dbReference type="ChEBI" id="CHEBI:15378"/>
        <dbReference type="ChEBI" id="CHEBI:57812"/>
        <dbReference type="ChEBI" id="CHEBI:60377"/>
        <dbReference type="ChEBI" id="CHEBI:140623"/>
        <dbReference type="ChEBI" id="CHEBI:140691"/>
    </reaction>
    <physiologicalReaction direction="left-to-right" evidence="27">
        <dbReference type="Rhea" id="RHEA:65373"/>
    </physiologicalReaction>
</comment>
<evidence type="ECO:0000256" key="17">
    <source>
        <dbReference type="ARBA" id="ARBA00036292"/>
    </source>
</evidence>
<dbReference type="PANTHER" id="PTHR46032:SF5">
    <property type="entry name" value="ST3 BETA-GALACTOSIDE ALPHA-2,3-SIALYLTRANSFERASE 8"/>
    <property type="match status" value="1"/>
</dbReference>
<comment type="similarity">
    <text evidence="5">Belongs to the glycosyltransferase 29 family.</text>
</comment>
<dbReference type="PIRSF" id="PIRSF005557">
    <property type="entry name" value="Sialyl_trans"/>
    <property type="match status" value="1"/>
</dbReference>
<evidence type="ECO:0000313" key="38">
    <source>
        <dbReference type="Proteomes" id="UP000823561"/>
    </source>
</evidence>
<dbReference type="FunFam" id="3.90.1480.20:FF:000002">
    <property type="entry name" value="CMP-N-acetylneuraminate-beta-galactosamide- alpha-2,3-sialyltransferase 2"/>
    <property type="match status" value="1"/>
</dbReference>
<evidence type="ECO:0000256" key="20">
    <source>
        <dbReference type="ARBA" id="ARBA00042448"/>
    </source>
</evidence>
<evidence type="ECO:0000256" key="22">
    <source>
        <dbReference type="ARBA" id="ARBA00042991"/>
    </source>
</evidence>
<evidence type="ECO:0000256" key="26">
    <source>
        <dbReference type="ARBA" id="ARBA00047509"/>
    </source>
</evidence>
<keyword evidence="8" id="KW-0808">Transferase</keyword>
<dbReference type="CDD" id="cd23966">
    <property type="entry name" value="GT29_ST3GAL1_2"/>
    <property type="match status" value="1"/>
</dbReference>
<sequence>MILKKKAYLVVLLCGILFFMILTHTIQKGAILPGYMVAFTGTTERMAAATSRTPTPPPTTTKTTITTTPGRAHTCSCPTCVADSGVSKWFDQHFDPKQQPYLIKGENLMDSDSLKWWMGLQRASYDVTLEQVIHKMFEVFSSPPADWAPQRDRCRSCAVVGNSGNLLGSHYGTTINANTVVIRMNKAITHGYEEDVGNKTTHHIMYPESAVDLSPGVHLVLLPFKQLDLQWLTSAMSTGEITKTYMRVKNFIKADKDKVIVVNPAFFKYTHEQWNEKHGRYPSTGMLAIIFALHLCDEVSVFGYGANEKGHWHHYWENNKNGGAFRKTGVHNADFETEVINKLHEDGKIRLHKR</sequence>
<feature type="binding site" evidence="33">
    <location>
        <position position="285"/>
    </location>
    <ligand>
        <name>substrate</name>
    </ligand>
</feature>
<evidence type="ECO:0000256" key="16">
    <source>
        <dbReference type="ARBA" id="ARBA00023180"/>
    </source>
</evidence>
<dbReference type="InterPro" id="IPR051757">
    <property type="entry name" value="Beta-gal_alpha2-3_sialyltrans"/>
</dbReference>
<keyword evidence="15" id="KW-1015">Disulfide bond</keyword>
<dbReference type="GO" id="GO:0032580">
    <property type="term" value="C:Golgi cisterna membrane"/>
    <property type="evidence" value="ECO:0007669"/>
    <property type="project" value="UniProtKB-SubCell"/>
</dbReference>
<comment type="pathway">
    <text evidence="4">Glycolipid biosynthesis.</text>
</comment>
<evidence type="ECO:0000256" key="15">
    <source>
        <dbReference type="ARBA" id="ARBA00023157"/>
    </source>
</evidence>
<keyword evidence="14 36" id="KW-0472">Membrane</keyword>
<dbReference type="EMBL" id="JADWDJ010000010">
    <property type="protein sequence ID" value="KAG5274440.1"/>
    <property type="molecule type" value="Genomic_DNA"/>
</dbReference>
<dbReference type="InterPro" id="IPR012163">
    <property type="entry name" value="Sialyl_trans"/>
</dbReference>
<keyword evidence="6" id="KW-0964">Secreted</keyword>
<comment type="subcellular location">
    <subcellularLocation>
        <location evidence="1">Golgi apparatus</location>
        <location evidence="1">Golgi stack membrane</location>
        <topology evidence="1">Single-pass type II membrane protein</topology>
    </subcellularLocation>
    <subcellularLocation>
        <location evidence="2">Secreted</location>
    </subcellularLocation>
</comment>
<comment type="caution">
    <text evidence="37">The sequence shown here is derived from an EMBL/GenBank/DDBJ whole genome shotgun (WGS) entry which is preliminary data.</text>
</comment>
<feature type="binding site" evidence="33">
    <location>
        <position position="162"/>
    </location>
    <ligand>
        <name>substrate</name>
    </ligand>
</feature>
<evidence type="ECO:0000256" key="1">
    <source>
        <dbReference type="ARBA" id="ARBA00004447"/>
    </source>
</evidence>
<accession>A0AAV6GHK4</accession>
<keyword evidence="10" id="KW-0735">Signal-anchor</keyword>
<evidence type="ECO:0000256" key="36">
    <source>
        <dbReference type="SAM" id="Phobius"/>
    </source>
</evidence>
<comment type="catalytic activity">
    <reaction evidence="26">
        <text>ganglioside GM1 (d18:1(4E)/18:0) + CMP-N-acetyl-beta-neuraminate = ganglioside GD1a (18:1(4E)/18:0) + CMP + H(+)</text>
        <dbReference type="Rhea" id="RHEA:48248"/>
        <dbReference type="ChEBI" id="CHEBI:15378"/>
        <dbReference type="ChEBI" id="CHEBI:57812"/>
        <dbReference type="ChEBI" id="CHEBI:60377"/>
        <dbReference type="ChEBI" id="CHEBI:73110"/>
        <dbReference type="ChEBI" id="CHEBI:90153"/>
    </reaction>
    <physiologicalReaction direction="left-to-right" evidence="26">
        <dbReference type="Rhea" id="RHEA:48249"/>
    </physiologicalReaction>
</comment>
<evidence type="ECO:0000256" key="25">
    <source>
        <dbReference type="ARBA" id="ARBA00043816"/>
    </source>
</evidence>
<comment type="catalytic activity">
    <reaction evidence="17">
        <text>a beta-D-galactosyl-(1-&gt;3)-N-acetyl-alpha-D-galactosaminyl derivative + CMP-N-acetyl-beta-neuraminate = an N-acetyl-alpha-neuraminyl-(2-&gt;3)-beta-D-galactosyl-(1-&gt;3)-N-acetyl-alpha-D-galactosaminyl derivative + CMP + H(+)</text>
        <dbReference type="Rhea" id="RHEA:21616"/>
        <dbReference type="ChEBI" id="CHEBI:15378"/>
        <dbReference type="ChEBI" id="CHEBI:57812"/>
        <dbReference type="ChEBI" id="CHEBI:60377"/>
        <dbReference type="ChEBI" id="CHEBI:133470"/>
        <dbReference type="ChEBI" id="CHEBI:139596"/>
        <dbReference type="EC" id="2.4.3.4"/>
    </reaction>
    <physiologicalReaction direction="left-to-right" evidence="17">
        <dbReference type="Rhea" id="RHEA:21617"/>
    </physiologicalReaction>
</comment>
<comment type="catalytic activity">
    <reaction evidence="24">
        <text>a ganglioside GM1 (d18:1(4E)) + CMP-N-acetyl-beta-neuraminate = a ganglioside GD1a (d18:1(4E)) + CMP + H(+)</text>
        <dbReference type="Rhea" id="RHEA:18021"/>
        <dbReference type="ChEBI" id="CHEBI:15378"/>
        <dbReference type="ChEBI" id="CHEBI:57812"/>
        <dbReference type="ChEBI" id="CHEBI:60377"/>
        <dbReference type="ChEBI" id="CHEBI:77709"/>
        <dbReference type="ChEBI" id="CHEBI:78445"/>
        <dbReference type="EC" id="2.4.3.2"/>
    </reaction>
    <physiologicalReaction direction="left-to-right" evidence="24">
        <dbReference type="Rhea" id="RHEA:18022"/>
    </physiologicalReaction>
</comment>
<evidence type="ECO:0000256" key="19">
    <source>
        <dbReference type="ARBA" id="ARBA00039107"/>
    </source>
</evidence>
<dbReference type="EC" id="2.4.3.2" evidence="18"/>
<evidence type="ECO:0000256" key="8">
    <source>
        <dbReference type="ARBA" id="ARBA00022679"/>
    </source>
</evidence>
<dbReference type="Pfam" id="PF00777">
    <property type="entry name" value="Glyco_transf_29"/>
    <property type="match status" value="1"/>
</dbReference>
<evidence type="ECO:0000256" key="13">
    <source>
        <dbReference type="ARBA" id="ARBA00023098"/>
    </source>
</evidence>
<feature type="transmembrane region" description="Helical" evidence="36">
    <location>
        <begin position="7"/>
        <end position="26"/>
    </location>
</feature>
<organism evidence="37 38">
    <name type="scientific">Alosa alosa</name>
    <name type="common">allis shad</name>
    <dbReference type="NCBI Taxonomy" id="278164"/>
    <lineage>
        <taxon>Eukaryota</taxon>
        <taxon>Metazoa</taxon>
        <taxon>Chordata</taxon>
        <taxon>Craniata</taxon>
        <taxon>Vertebrata</taxon>
        <taxon>Euteleostomi</taxon>
        <taxon>Actinopterygii</taxon>
        <taxon>Neopterygii</taxon>
        <taxon>Teleostei</taxon>
        <taxon>Clupei</taxon>
        <taxon>Clupeiformes</taxon>
        <taxon>Clupeoidei</taxon>
        <taxon>Clupeidae</taxon>
        <taxon>Alosa</taxon>
    </lineage>
</organism>
<evidence type="ECO:0000256" key="3">
    <source>
        <dbReference type="ARBA" id="ARBA00004922"/>
    </source>
</evidence>
<evidence type="ECO:0000256" key="33">
    <source>
        <dbReference type="PIRSR" id="PIRSR005557-1"/>
    </source>
</evidence>
<proteinExistence type="inferred from homology"/>
<feature type="disulfide bond" evidence="34">
    <location>
        <begin position="157"/>
        <end position="296"/>
    </location>
</feature>
<dbReference type="InterPro" id="IPR001675">
    <property type="entry name" value="Glyco_trans_29"/>
</dbReference>
<comment type="subunit">
    <text evidence="28">Homodimer; disulfide-linked. Homodimer formation occurs in the endoplasmic reticulum.</text>
</comment>
<dbReference type="Gene3D" id="3.90.1480.20">
    <property type="entry name" value="Glycosyl transferase family 29"/>
    <property type="match status" value="1"/>
</dbReference>
<dbReference type="InterPro" id="IPR038578">
    <property type="entry name" value="GT29-like_sf"/>
</dbReference>
<evidence type="ECO:0000256" key="2">
    <source>
        <dbReference type="ARBA" id="ARBA00004613"/>
    </source>
</evidence>
<dbReference type="GO" id="GO:0003836">
    <property type="term" value="F:beta-galactoside (CMP) alpha-2,3-sialyltransferase activity"/>
    <property type="evidence" value="ECO:0007669"/>
    <property type="project" value="UniProtKB-EC"/>
</dbReference>
<dbReference type="PANTHER" id="PTHR46032">
    <property type="entry name" value="ALPHA-2,3-SIALYLTRANSFERASE ST3GAL I ISOFORM X1"/>
    <property type="match status" value="1"/>
</dbReference>
<feature type="region of interest" description="Disordered" evidence="35">
    <location>
        <begin position="48"/>
        <end position="67"/>
    </location>
</feature>
<keyword evidence="12" id="KW-0333">Golgi apparatus</keyword>
<feature type="binding site" evidence="33">
    <location>
        <position position="331"/>
    </location>
    <ligand>
        <name>substrate</name>
    </ligand>
</feature>
<feature type="binding site" evidence="33">
    <location>
        <position position="245"/>
    </location>
    <ligand>
        <name>substrate</name>
    </ligand>
</feature>
<evidence type="ECO:0000256" key="12">
    <source>
        <dbReference type="ARBA" id="ARBA00023034"/>
    </source>
</evidence>
<evidence type="ECO:0000313" key="37">
    <source>
        <dbReference type="EMBL" id="KAG5274440.1"/>
    </source>
</evidence>
<feature type="binding site" evidence="33">
    <location>
        <position position="305"/>
    </location>
    <ligand>
        <name>substrate</name>
    </ligand>
</feature>
<evidence type="ECO:0000256" key="28">
    <source>
        <dbReference type="ARBA" id="ARBA00062545"/>
    </source>
</evidence>
<dbReference type="GO" id="GO:0047288">
    <property type="term" value="F:beta-D-galactosyl-(1-&gt;3)-N-acetyl-beta-D-galactosaminide alpha-2,3- sialyltransferase"/>
    <property type="evidence" value="ECO:0007669"/>
    <property type="project" value="UniProtKB-EC"/>
</dbReference>
<dbReference type="AlphaFoldDB" id="A0AAV6GHK4"/>
<evidence type="ECO:0000256" key="14">
    <source>
        <dbReference type="ARBA" id="ARBA00023136"/>
    </source>
</evidence>
<keyword evidence="38" id="KW-1185">Reference proteome</keyword>
<evidence type="ECO:0000256" key="6">
    <source>
        <dbReference type="ARBA" id="ARBA00022525"/>
    </source>
</evidence>
<evidence type="ECO:0000256" key="24">
    <source>
        <dbReference type="ARBA" id="ARBA00043773"/>
    </source>
</evidence>
<comment type="catalytic activity">
    <reaction evidence="25">
        <text>a ganglioside GA1 + CMP-N-acetyl-beta-neuraminate = a ganglioside GM1b + CMP + H(+)</text>
        <dbReference type="Rhea" id="RHEA:48244"/>
        <dbReference type="ChEBI" id="CHEBI:15378"/>
        <dbReference type="ChEBI" id="CHEBI:57812"/>
        <dbReference type="ChEBI" id="CHEBI:60377"/>
        <dbReference type="ChEBI" id="CHEBI:88069"/>
        <dbReference type="ChEBI" id="CHEBI:90151"/>
    </reaction>
    <physiologicalReaction direction="left-to-right" evidence="25">
        <dbReference type="Rhea" id="RHEA:48245"/>
    </physiologicalReaction>
</comment>
<reference evidence="37" key="1">
    <citation type="submission" date="2020-10" db="EMBL/GenBank/DDBJ databases">
        <title>Chromosome-scale genome assembly of the Allis shad, Alosa alosa.</title>
        <authorList>
            <person name="Margot Z."/>
            <person name="Christophe K."/>
            <person name="Cabau C."/>
            <person name="Louis A."/>
            <person name="Berthelot C."/>
            <person name="Parey E."/>
            <person name="Roest Crollius H."/>
            <person name="Montfort J."/>
            <person name="Robinson-Rechavi M."/>
            <person name="Bucao C."/>
            <person name="Bouchez O."/>
            <person name="Gislard M."/>
            <person name="Lluch J."/>
            <person name="Milhes M."/>
            <person name="Lampietro C."/>
            <person name="Lopez Roques C."/>
            <person name="Donnadieu C."/>
            <person name="Braasch I."/>
            <person name="Desvignes T."/>
            <person name="Postlethwait J."/>
            <person name="Bobe J."/>
            <person name="Guiguen Y."/>
        </authorList>
    </citation>
    <scope>NUCLEOTIDE SEQUENCE</scope>
    <source>
        <strain evidence="37">M-15738</strain>
        <tissue evidence="37">Blood</tissue>
    </source>
</reference>
<protein>
    <recommendedName>
        <fullName evidence="29">CMP-N-acetylneuraminate-beta-galactosamide-alpha-2,3-sialyltransferase 2</fullName>
        <ecNumber evidence="18">2.4.3.2</ecNumber>
        <ecNumber evidence="19">2.4.3.4</ecNumber>
    </recommendedName>
    <alternativeName>
        <fullName evidence="22">Gal-NAc6S</fullName>
    </alternativeName>
    <alternativeName>
        <fullName evidence="20">Gal-beta-1,3-GalNAc-alpha-2,3-sialyltransferase</fullName>
    </alternativeName>
    <alternativeName>
        <fullName evidence="21">Monosialoganglioside sialyltransferase</fullName>
    </alternativeName>
    <alternativeName>
        <fullName evidence="30">ST3Gal II</fullName>
    </alternativeName>
    <alternativeName>
        <fullName evidence="31">ST3GalA.2</fullName>
    </alternativeName>
    <alternativeName>
        <fullName evidence="32">Sialyltransferase 4B</fullName>
    </alternativeName>
</protein>
<keyword evidence="11 36" id="KW-1133">Transmembrane helix</keyword>
<evidence type="ECO:0000256" key="34">
    <source>
        <dbReference type="PIRSR" id="PIRSR005557-2"/>
    </source>
</evidence>